<dbReference type="SUPFAM" id="SSF55957">
    <property type="entry name" value="Phosphoglucomutase, C-terminal domain"/>
    <property type="match status" value="1"/>
</dbReference>
<dbReference type="RefSeq" id="WP_012489099.1">
    <property type="nucleotide sequence ID" value="NC_010995.1"/>
</dbReference>
<keyword evidence="10" id="KW-0812">Transmembrane</keyword>
<evidence type="ECO:0000313" key="16">
    <source>
        <dbReference type="Proteomes" id="UP000001036"/>
    </source>
</evidence>
<reference evidence="15 16" key="1">
    <citation type="journal article" date="2008" name="J. Bacteriol.">
        <title>Insights into plant cell wall degradation from the genome sequence of the soil bacterium Cellvibrio japonicus.</title>
        <authorList>
            <person name="Deboy R.T."/>
            <person name="Mongodin E.F."/>
            <person name="Fouts D.E."/>
            <person name="Tailford L.E."/>
            <person name="Khouri H."/>
            <person name="Emerson J.B."/>
            <person name="Mohamoud Y."/>
            <person name="Watkins K."/>
            <person name="Henrissat B."/>
            <person name="Gilbert H.J."/>
            <person name="Nelson K.E."/>
        </authorList>
    </citation>
    <scope>NUCLEOTIDE SEQUENCE [LARGE SCALE GENOMIC DNA]</scope>
    <source>
        <strain evidence="15 16">Ueda107</strain>
    </source>
</reference>
<keyword evidence="7" id="KW-0479">Metal-binding</keyword>
<dbReference type="EMBL" id="CP000934">
    <property type="protein sequence ID" value="ACE86337.1"/>
    <property type="molecule type" value="Genomic_DNA"/>
</dbReference>
<proteinExistence type="inferred from homology"/>
<dbReference type="AlphaFoldDB" id="B3PG70"/>
<evidence type="ECO:0000256" key="2">
    <source>
        <dbReference type="ARBA" id="ARBA00001946"/>
    </source>
</evidence>
<dbReference type="InterPro" id="IPR005844">
    <property type="entry name" value="A-D-PHexomutase_a/b/a-I"/>
</dbReference>
<dbReference type="PROSITE" id="PS00710">
    <property type="entry name" value="PGM_PMM"/>
    <property type="match status" value="1"/>
</dbReference>
<evidence type="ECO:0000256" key="6">
    <source>
        <dbReference type="ARBA" id="ARBA00022553"/>
    </source>
</evidence>
<evidence type="ECO:0000259" key="13">
    <source>
        <dbReference type="Pfam" id="PF02879"/>
    </source>
</evidence>
<dbReference type="GO" id="GO:0005975">
    <property type="term" value="P:carbohydrate metabolic process"/>
    <property type="evidence" value="ECO:0007669"/>
    <property type="project" value="InterPro"/>
</dbReference>
<keyword evidence="10" id="KW-0472">Membrane</keyword>
<dbReference type="InterPro" id="IPR036900">
    <property type="entry name" value="A-D-PHexomutase_C_sf"/>
</dbReference>
<keyword evidence="9 15" id="KW-0413">Isomerase</keyword>
<evidence type="ECO:0000259" key="11">
    <source>
        <dbReference type="Pfam" id="PF00408"/>
    </source>
</evidence>
<evidence type="ECO:0000256" key="8">
    <source>
        <dbReference type="ARBA" id="ARBA00022842"/>
    </source>
</evidence>
<accession>B3PG70</accession>
<name>B3PG70_CELJU</name>
<sequence>MDNKPDSPEKIKSESKAALRAQEASKRKAALQRKILLSLGAIALLASAVISWWLHGQLVVTKQQERLNQLTQMEADNRKMLLESYLRTQTQTVDRLAANQDFIDSLTPEHPSNTPEQRDTLTRQWLRATPGALSVRLFELHSAELDRNAEYPIRFAEMDLIRRAETRQTIQPELVQINDRWQINWARPIAVDNSSDPLGSLFIVIDASELLNLFQGGDKRLGEIQLIQQFAGSAPLIVLKQGTGNAGPSVQVQVAGSALQLKFTPSSELVAMSAELPSLWIMISALITAALLALALLASKFLVRLELGKAPQEPALSDLVPAHKPASSASEESVANPLFHKQDILDIAVIDEDEDVLGLGGSRGKKTSGLTNTQMSEDDIPRDIFRSYDIRGLVGSQLTPELALKIGQAIGSEALDQGEQSLIVARDGRTHSANLTQALIKGILKSGCNVINIGVVPTPLMYFASFQFEDTRSGVMVTASHNPKEYNGFKVVINNEALADEAVLDLRARIIGQRLHQGLGEEFPRDIIPAYIERIFSDVALAGNVSLVIDAGNAVTGLVAPQLFEELGCDVTPLFCDLDGEFPNHNPDPTEEKNLSALIAKVQETGADMGVAFDGDGDRLVVVTPKGDIIWPDRMLMLFARDILARHPGADVLFDVKCSRQLNQVISSYGGRPIMWKTGHSPMKAKMVETGALIGGEYSGHIFIKDRWYGFDDGLYAMARLLEIITLRDQKIDDIFASFPPMVITPELKIPSSDRNKFALIEKLQAQGDFQNGAITTIDGLRVDFPKGWGLVRASNTSPALTLRFEAESQEMLVKIQQLFKRELLKVDSSLALPF</sequence>
<evidence type="ECO:0000256" key="7">
    <source>
        <dbReference type="ARBA" id="ARBA00022723"/>
    </source>
</evidence>
<comment type="catalytic activity">
    <reaction evidence="1">
        <text>alpha-D-mannose 1-phosphate = D-mannose 6-phosphate</text>
        <dbReference type="Rhea" id="RHEA:11140"/>
        <dbReference type="ChEBI" id="CHEBI:58409"/>
        <dbReference type="ChEBI" id="CHEBI:58735"/>
        <dbReference type="EC" id="5.4.2.8"/>
    </reaction>
</comment>
<comment type="pathway">
    <text evidence="3">Nucleotide-sugar biosynthesis; GDP-alpha-D-mannose biosynthesis; alpha-D-mannose 1-phosphate from D-fructose 6-phosphate: step 2/2.</text>
</comment>
<dbReference type="Proteomes" id="UP000001036">
    <property type="component" value="Chromosome"/>
</dbReference>
<dbReference type="PRINTS" id="PR00509">
    <property type="entry name" value="PGMPMM"/>
</dbReference>
<dbReference type="InterPro" id="IPR016066">
    <property type="entry name" value="A-D-PHexomutase_CS"/>
</dbReference>
<dbReference type="Pfam" id="PF02879">
    <property type="entry name" value="PGM_PMM_II"/>
    <property type="match status" value="1"/>
</dbReference>
<evidence type="ECO:0000256" key="4">
    <source>
        <dbReference type="ARBA" id="ARBA00010231"/>
    </source>
</evidence>
<feature type="domain" description="Alpha-D-phosphohexomutase C-terminal" evidence="11">
    <location>
        <begin position="749"/>
        <end position="817"/>
    </location>
</feature>
<feature type="domain" description="Alpha-D-phosphohexomutase alpha/beta/alpha" evidence="13">
    <location>
        <begin position="531"/>
        <end position="627"/>
    </location>
</feature>
<dbReference type="InterPro" id="IPR016055">
    <property type="entry name" value="A-D-PHexomutase_a/b/a-I/II/III"/>
</dbReference>
<dbReference type="CDD" id="cd03089">
    <property type="entry name" value="PMM_PGM"/>
    <property type="match status" value="1"/>
</dbReference>
<protein>
    <recommendedName>
        <fullName evidence="5">phosphomannomutase</fullName>
        <ecNumber evidence="5">5.4.2.8</ecNumber>
    </recommendedName>
</protein>
<dbReference type="HOGENOM" id="CLU_013562_0_1_6"/>
<dbReference type="GO" id="GO:0000287">
    <property type="term" value="F:magnesium ion binding"/>
    <property type="evidence" value="ECO:0007669"/>
    <property type="project" value="InterPro"/>
</dbReference>
<dbReference type="SUPFAM" id="SSF53738">
    <property type="entry name" value="Phosphoglucomutase, first 3 domains"/>
    <property type="match status" value="3"/>
</dbReference>
<evidence type="ECO:0000259" key="12">
    <source>
        <dbReference type="Pfam" id="PF02878"/>
    </source>
</evidence>
<dbReference type="KEGG" id="cja:CJA_3524"/>
<evidence type="ECO:0000256" key="5">
    <source>
        <dbReference type="ARBA" id="ARBA00012730"/>
    </source>
</evidence>
<evidence type="ECO:0000256" key="9">
    <source>
        <dbReference type="ARBA" id="ARBA00023235"/>
    </source>
</evidence>
<feature type="transmembrane region" description="Helical" evidence="10">
    <location>
        <begin position="35"/>
        <end position="54"/>
    </location>
</feature>
<evidence type="ECO:0000256" key="10">
    <source>
        <dbReference type="SAM" id="Phobius"/>
    </source>
</evidence>
<keyword evidence="10" id="KW-1133">Transmembrane helix</keyword>
<dbReference type="Pfam" id="PF02880">
    <property type="entry name" value="PGM_PMM_III"/>
    <property type="match status" value="1"/>
</dbReference>
<evidence type="ECO:0000259" key="14">
    <source>
        <dbReference type="Pfam" id="PF02880"/>
    </source>
</evidence>
<organism evidence="15 16">
    <name type="scientific">Cellvibrio japonicus (strain Ueda107)</name>
    <name type="common">Pseudomonas fluorescens subsp. cellulosa</name>
    <dbReference type="NCBI Taxonomy" id="498211"/>
    <lineage>
        <taxon>Bacteria</taxon>
        <taxon>Pseudomonadati</taxon>
        <taxon>Pseudomonadota</taxon>
        <taxon>Gammaproteobacteria</taxon>
        <taxon>Cellvibrionales</taxon>
        <taxon>Cellvibrionaceae</taxon>
        <taxon>Cellvibrio</taxon>
    </lineage>
</organism>
<evidence type="ECO:0000313" key="15">
    <source>
        <dbReference type="EMBL" id="ACE86337.1"/>
    </source>
</evidence>
<gene>
    <name evidence="15" type="primary">algC</name>
    <name evidence="15" type="ordered locus">CJA_3524</name>
</gene>
<dbReference type="eggNOG" id="COG1109">
    <property type="taxonomic scope" value="Bacteria"/>
</dbReference>
<keyword evidence="6" id="KW-0597">Phosphoprotein</keyword>
<dbReference type="EC" id="5.4.2.8" evidence="5"/>
<comment type="cofactor">
    <cofactor evidence="2">
        <name>Mg(2+)</name>
        <dbReference type="ChEBI" id="CHEBI:18420"/>
    </cofactor>
</comment>
<feature type="domain" description="Alpha-D-phosphohexomutase alpha/beta/alpha" evidence="14">
    <location>
        <begin position="632"/>
        <end position="738"/>
    </location>
</feature>
<dbReference type="STRING" id="498211.CJA_3524"/>
<dbReference type="InterPro" id="IPR005843">
    <property type="entry name" value="A-D-PHexomutase_C"/>
</dbReference>
<dbReference type="Pfam" id="PF02878">
    <property type="entry name" value="PGM_PMM_I"/>
    <property type="match status" value="1"/>
</dbReference>
<dbReference type="InterPro" id="IPR005845">
    <property type="entry name" value="A-D-PHexomutase_a/b/a-II"/>
</dbReference>
<dbReference type="PANTHER" id="PTHR43771:SF2">
    <property type="entry name" value="PHOSPHOMANNOMUTASE_PHOSPHOGLUCOMUTASE"/>
    <property type="match status" value="1"/>
</dbReference>
<feature type="domain" description="Alpha-D-phosphohexomutase alpha/beta/alpha" evidence="12">
    <location>
        <begin position="383"/>
        <end position="502"/>
    </location>
</feature>
<feature type="transmembrane region" description="Helical" evidence="10">
    <location>
        <begin position="279"/>
        <end position="303"/>
    </location>
</feature>
<evidence type="ECO:0000256" key="3">
    <source>
        <dbReference type="ARBA" id="ARBA00004699"/>
    </source>
</evidence>
<dbReference type="GO" id="GO:0004615">
    <property type="term" value="F:phosphomannomutase activity"/>
    <property type="evidence" value="ECO:0007669"/>
    <property type="project" value="UniProtKB-EC"/>
</dbReference>
<dbReference type="Gene3D" id="3.40.120.10">
    <property type="entry name" value="Alpha-D-Glucose-1,6-Bisphosphate, subunit A, domain 3"/>
    <property type="match status" value="3"/>
</dbReference>
<evidence type="ECO:0000256" key="1">
    <source>
        <dbReference type="ARBA" id="ARBA00000586"/>
    </source>
</evidence>
<dbReference type="InterPro" id="IPR005841">
    <property type="entry name" value="Alpha-D-phosphohexomutase_SF"/>
</dbReference>
<comment type="similarity">
    <text evidence="4">Belongs to the phosphohexose mutase family.</text>
</comment>
<dbReference type="Pfam" id="PF00408">
    <property type="entry name" value="PGM_PMM_IV"/>
    <property type="match status" value="1"/>
</dbReference>
<keyword evidence="8" id="KW-0460">Magnesium</keyword>
<dbReference type="Gene3D" id="3.30.310.50">
    <property type="entry name" value="Alpha-D-phosphohexomutase, C-terminal domain"/>
    <property type="match status" value="1"/>
</dbReference>
<dbReference type="OrthoDB" id="9803322at2"/>
<dbReference type="PANTHER" id="PTHR43771">
    <property type="entry name" value="PHOSPHOMANNOMUTASE"/>
    <property type="match status" value="1"/>
</dbReference>
<keyword evidence="16" id="KW-1185">Reference proteome</keyword>
<dbReference type="InterPro" id="IPR005846">
    <property type="entry name" value="A-D-PHexomutase_a/b/a-III"/>
</dbReference>